<dbReference type="SUPFAM" id="SSF56281">
    <property type="entry name" value="Metallo-hydrolase/oxidoreductase"/>
    <property type="match status" value="1"/>
</dbReference>
<comment type="subunit">
    <text evidence="2">Homodimer.</text>
</comment>
<dbReference type="CDD" id="cd07711">
    <property type="entry name" value="MBLAC1-like_MBL-fold"/>
    <property type="match status" value="1"/>
</dbReference>
<evidence type="ECO:0000256" key="2">
    <source>
        <dbReference type="ARBA" id="ARBA00011738"/>
    </source>
</evidence>
<evidence type="ECO:0000256" key="4">
    <source>
        <dbReference type="ARBA" id="ARBA00032988"/>
    </source>
</evidence>
<dbReference type="InterPro" id="IPR039344">
    <property type="entry name" value="MBLAC1"/>
</dbReference>
<dbReference type="RefSeq" id="WP_197006770.1">
    <property type="nucleotide sequence ID" value="NZ_BONS01000006.1"/>
</dbReference>
<evidence type="ECO:0000256" key="3">
    <source>
        <dbReference type="ARBA" id="ARBA00014856"/>
    </source>
</evidence>
<evidence type="ECO:0000256" key="5">
    <source>
        <dbReference type="ARBA" id="ARBA00044690"/>
    </source>
</evidence>
<evidence type="ECO:0000256" key="6">
    <source>
        <dbReference type="ARBA" id="ARBA00045869"/>
    </source>
</evidence>
<comment type="subcellular location">
    <subcellularLocation>
        <location evidence="1">Cytoplasm</location>
        <location evidence="1">Cytosol</location>
    </subcellularLocation>
</comment>
<dbReference type="PANTHER" id="PTHR23200:SF48">
    <property type="entry name" value="METALLO-BETA-LACTAMASE DOMAIN-CONTAINING PROTEIN 1"/>
    <property type="match status" value="1"/>
</dbReference>
<gene>
    <name evidence="8" type="ORF">IW245_006393</name>
</gene>
<evidence type="ECO:0000256" key="1">
    <source>
        <dbReference type="ARBA" id="ARBA00004514"/>
    </source>
</evidence>
<keyword evidence="8" id="KW-0378">Hydrolase</keyword>
<accession>A0A8J7GJ36</accession>
<dbReference type="GO" id="GO:0005829">
    <property type="term" value="C:cytosol"/>
    <property type="evidence" value="ECO:0007669"/>
    <property type="project" value="UniProtKB-SubCell"/>
</dbReference>
<keyword evidence="9" id="KW-1185">Reference proteome</keyword>
<evidence type="ECO:0000313" key="9">
    <source>
        <dbReference type="Proteomes" id="UP000622552"/>
    </source>
</evidence>
<comment type="caution">
    <text evidence="8">The sequence shown here is derived from an EMBL/GenBank/DDBJ whole genome shotgun (WGS) entry which is preliminary data.</text>
</comment>
<comment type="catalytic activity">
    <reaction evidence="5">
        <text>a ribonucleotidyl-ribonucleotide-RNA + H2O = a 3'-end ribonucleotide-RNA + a 5'-end 5'-phospho-ribonucleoside-RNA + H(+)</text>
        <dbReference type="Rhea" id="RHEA:68096"/>
        <dbReference type="Rhea" id="RHEA-COMP:15179"/>
        <dbReference type="Rhea" id="RHEA-COMP:17355"/>
        <dbReference type="Rhea" id="RHEA-COMP:17428"/>
        <dbReference type="ChEBI" id="CHEBI:15377"/>
        <dbReference type="ChEBI" id="CHEBI:15378"/>
        <dbReference type="ChEBI" id="CHEBI:74896"/>
        <dbReference type="ChEBI" id="CHEBI:138282"/>
        <dbReference type="ChEBI" id="CHEBI:173118"/>
    </reaction>
    <physiologicalReaction direction="left-to-right" evidence="5">
        <dbReference type="Rhea" id="RHEA:68097"/>
    </physiologicalReaction>
</comment>
<dbReference type="InterPro" id="IPR001279">
    <property type="entry name" value="Metallo-B-lactamas"/>
</dbReference>
<reference evidence="8" key="1">
    <citation type="submission" date="2020-11" db="EMBL/GenBank/DDBJ databases">
        <title>Sequencing the genomes of 1000 actinobacteria strains.</title>
        <authorList>
            <person name="Klenk H.-P."/>
        </authorList>
    </citation>
    <scope>NUCLEOTIDE SEQUENCE</scope>
    <source>
        <strain evidence="8">DSM 45356</strain>
    </source>
</reference>
<dbReference type="GO" id="GO:0016787">
    <property type="term" value="F:hydrolase activity"/>
    <property type="evidence" value="ECO:0007669"/>
    <property type="project" value="UniProtKB-KW"/>
</dbReference>
<feature type="domain" description="Metallo-beta-lactamase" evidence="7">
    <location>
        <begin position="28"/>
        <end position="185"/>
    </location>
</feature>
<dbReference type="SMART" id="SM00849">
    <property type="entry name" value="Lactamase_B"/>
    <property type="match status" value="1"/>
</dbReference>
<protein>
    <recommendedName>
        <fullName evidence="3">Metallo-beta-lactamase domain-containing protein 1</fullName>
    </recommendedName>
    <alternativeName>
        <fullName evidence="4">Endoribonuclease MBLAC1</fullName>
    </alternativeName>
</protein>
<dbReference type="Proteomes" id="UP000622552">
    <property type="component" value="Unassembled WGS sequence"/>
</dbReference>
<dbReference type="Gene3D" id="3.60.15.10">
    <property type="entry name" value="Ribonuclease Z/Hydroxyacylglutathione hydrolase-like"/>
    <property type="match status" value="1"/>
</dbReference>
<dbReference type="PANTHER" id="PTHR23200">
    <property type="entry name" value="METALLO-BETA-LACTAMASE DOMAIN-CONTAINING PROTEIN 1"/>
    <property type="match status" value="1"/>
</dbReference>
<sequence length="197" mass="21161">MTDAPRGTTANFWILTTGYTLSTGPGVAATVSYVADGDRRIIIDPGMVADRSRILDPLAALGVGPDDITDVVLSHHHPDNTVNAGLFSGARMHDHHAIYHGDQWIDRPAEGYELTDSVRLIATPGHSPEDITVLVGTPDGVVAFVGDLWWRPNGPADDPVAPDRALLRANRERVLRVADRIVPGHGPAFVPDDTTAR</sequence>
<dbReference type="EMBL" id="JADOUF010000001">
    <property type="protein sequence ID" value="MBG6140199.1"/>
    <property type="molecule type" value="Genomic_DNA"/>
</dbReference>
<name>A0A8J7GJ36_9ACTN</name>
<proteinExistence type="predicted"/>
<dbReference type="AlphaFoldDB" id="A0A8J7GJ36"/>
<comment type="function">
    <text evidence="6">Endoribonuclease that catalyzes the hydrolysis of histone-coding pre-mRNA 3'-end. Involved in histone pre-mRNA processing during the S-phase of the cell cycle, which is required for entering/progressing through S-phase. Cleaves histone pre-mRNA at a major and a minor cleavage site after the 5'-ACCCA-3' and the 5'-ACCCACA-3' sequence, respectively, and located downstream of the stem-loop. May require the presence of the HDE element located at the histone pre-RNA 3'-end to avoid non-specific cleavage.</text>
</comment>
<evidence type="ECO:0000259" key="7">
    <source>
        <dbReference type="SMART" id="SM00849"/>
    </source>
</evidence>
<dbReference type="InterPro" id="IPR036866">
    <property type="entry name" value="RibonucZ/Hydroxyglut_hydro"/>
</dbReference>
<evidence type="ECO:0000313" key="8">
    <source>
        <dbReference type="EMBL" id="MBG6140199.1"/>
    </source>
</evidence>
<dbReference type="Pfam" id="PF00753">
    <property type="entry name" value="Lactamase_B"/>
    <property type="match status" value="1"/>
</dbReference>
<organism evidence="8 9">
    <name type="scientific">Longispora fulva</name>
    <dbReference type="NCBI Taxonomy" id="619741"/>
    <lineage>
        <taxon>Bacteria</taxon>
        <taxon>Bacillati</taxon>
        <taxon>Actinomycetota</taxon>
        <taxon>Actinomycetes</taxon>
        <taxon>Micromonosporales</taxon>
        <taxon>Micromonosporaceae</taxon>
        <taxon>Longispora</taxon>
    </lineage>
</organism>